<keyword evidence="11" id="KW-1185">Reference proteome</keyword>
<evidence type="ECO:0000256" key="3">
    <source>
        <dbReference type="ARBA" id="ARBA00022676"/>
    </source>
</evidence>
<feature type="transmembrane region" description="Helical" evidence="8">
    <location>
        <begin position="411"/>
        <end position="430"/>
    </location>
</feature>
<reference evidence="10 11" key="1">
    <citation type="submission" date="2024-04" db="EMBL/GenBank/DDBJ databases">
        <title>whole genome sequencing of Lutimonas vermicola strain IMCC1616.</title>
        <authorList>
            <person name="Bae S.S."/>
        </authorList>
    </citation>
    <scope>NUCLEOTIDE SEQUENCE [LARGE SCALE GENOMIC DNA]</scope>
    <source>
        <strain evidence="10 11">IMCC1616</strain>
    </source>
</reference>
<dbReference type="Proteomes" id="UP001474120">
    <property type="component" value="Unassembled WGS sequence"/>
</dbReference>
<feature type="transmembrane region" description="Helical" evidence="8">
    <location>
        <begin position="314"/>
        <end position="334"/>
    </location>
</feature>
<evidence type="ECO:0000256" key="2">
    <source>
        <dbReference type="ARBA" id="ARBA00022475"/>
    </source>
</evidence>
<dbReference type="EC" id="2.4.-.-" evidence="10"/>
<evidence type="ECO:0000313" key="11">
    <source>
        <dbReference type="Proteomes" id="UP001474120"/>
    </source>
</evidence>
<feature type="transmembrane region" description="Helical" evidence="8">
    <location>
        <begin position="255"/>
        <end position="277"/>
    </location>
</feature>
<proteinExistence type="predicted"/>
<evidence type="ECO:0000256" key="1">
    <source>
        <dbReference type="ARBA" id="ARBA00004651"/>
    </source>
</evidence>
<gene>
    <name evidence="10" type="ORF">AABB81_14540</name>
</gene>
<keyword evidence="4 10" id="KW-0808">Transferase</keyword>
<dbReference type="PANTHER" id="PTHR33908:SF3">
    <property type="entry name" value="UNDECAPRENYL PHOSPHATE-ALPHA-4-AMINO-4-DEOXY-L-ARABINOSE ARABINOSYL TRANSFERASE"/>
    <property type="match status" value="1"/>
</dbReference>
<keyword evidence="6 8" id="KW-1133">Transmembrane helix</keyword>
<feature type="domain" description="Glycosyltransferase RgtA/B/C/D-like" evidence="9">
    <location>
        <begin position="60"/>
        <end position="223"/>
    </location>
</feature>
<feature type="transmembrane region" description="Helical" evidence="8">
    <location>
        <begin position="160"/>
        <end position="175"/>
    </location>
</feature>
<feature type="transmembrane region" description="Helical" evidence="8">
    <location>
        <begin position="136"/>
        <end position="153"/>
    </location>
</feature>
<evidence type="ECO:0000313" key="10">
    <source>
        <dbReference type="EMBL" id="MEL4457122.1"/>
    </source>
</evidence>
<evidence type="ECO:0000256" key="4">
    <source>
        <dbReference type="ARBA" id="ARBA00022679"/>
    </source>
</evidence>
<keyword evidence="7 8" id="KW-0472">Membrane</keyword>
<keyword evidence="5 8" id="KW-0812">Transmembrane</keyword>
<evidence type="ECO:0000256" key="6">
    <source>
        <dbReference type="ARBA" id="ARBA00022989"/>
    </source>
</evidence>
<comment type="caution">
    <text evidence="10">The sequence shown here is derived from an EMBL/GenBank/DDBJ whole genome shotgun (WGS) entry which is preliminary data.</text>
</comment>
<feature type="transmembrane region" description="Helical" evidence="8">
    <location>
        <begin position="289"/>
        <end position="308"/>
    </location>
</feature>
<sequence>MNNRSYLLAIALVCLAIFFPHLSVVEVNIMEARNFITAREMLEYGNWIHTTMNLEPRYEKPPLPTWLTAFSAAVFGTKSLFGLRLPAVLSAVFLVFTFYYLGLQVLKDKKQAFIGTLILSTSFYIVFSGRNGQWDIFAHAFMLYAIFQLFKAFETDQKSWKQWILAGIFLGFSFMSKGPVSLFALLLPFLIAYGFVYKYKNFSQKIQPLLVSLLLFVIFGLTWGAYIFLTDAGSAEFIADKETLAWTNRSVKPFYHYWSFFTQSGVWTYFSFLALLYPFMIKRTENKKMYQFSLFWTLATVFLLSLIPEKKERYLLPVLIPMALNTSFYIYYLIQKSKELPKLDVYLANFGFGLIGFIGLIFPFGVYFFFEGQMSPHWVAYFISSLALFSLGIMIFIWLRKRAFEKCFYGIILFICSILLFAFPMAELLYDNDKFLSLRTLRSIDGMENIDLYSTDRLIPSPELIYDLGEPIKRVKLANQLPQNGQFALLVNDSIPADVRMNFKTEFITLFDINNLKEGKRGHKKRKTLKLYQLEKK</sequence>
<organism evidence="10 11">
    <name type="scientific">Lutimonas vermicola</name>
    <dbReference type="NCBI Taxonomy" id="414288"/>
    <lineage>
        <taxon>Bacteria</taxon>
        <taxon>Pseudomonadati</taxon>
        <taxon>Bacteroidota</taxon>
        <taxon>Flavobacteriia</taxon>
        <taxon>Flavobacteriales</taxon>
        <taxon>Flavobacteriaceae</taxon>
        <taxon>Lutimonas</taxon>
    </lineage>
</organism>
<comment type="subcellular location">
    <subcellularLocation>
        <location evidence="1">Cell membrane</location>
        <topology evidence="1">Multi-pass membrane protein</topology>
    </subcellularLocation>
</comment>
<dbReference type="GO" id="GO:0016757">
    <property type="term" value="F:glycosyltransferase activity"/>
    <property type="evidence" value="ECO:0007669"/>
    <property type="project" value="UniProtKB-KW"/>
</dbReference>
<dbReference type="RefSeq" id="WP_342161282.1">
    <property type="nucleotide sequence ID" value="NZ_JBCDNA010000003.1"/>
</dbReference>
<feature type="transmembrane region" description="Helical" evidence="8">
    <location>
        <begin position="346"/>
        <end position="370"/>
    </location>
</feature>
<dbReference type="PANTHER" id="PTHR33908">
    <property type="entry name" value="MANNOSYLTRANSFERASE YKCB-RELATED"/>
    <property type="match status" value="1"/>
</dbReference>
<feature type="transmembrane region" description="Helical" evidence="8">
    <location>
        <begin position="113"/>
        <end position="130"/>
    </location>
</feature>
<dbReference type="InterPro" id="IPR050297">
    <property type="entry name" value="LipidA_mod_glycosyltrf_83"/>
</dbReference>
<dbReference type="InterPro" id="IPR038731">
    <property type="entry name" value="RgtA/B/C-like"/>
</dbReference>
<evidence type="ECO:0000256" key="8">
    <source>
        <dbReference type="SAM" id="Phobius"/>
    </source>
</evidence>
<dbReference type="EMBL" id="JBCDNA010000003">
    <property type="protein sequence ID" value="MEL4457122.1"/>
    <property type="molecule type" value="Genomic_DNA"/>
</dbReference>
<feature type="transmembrane region" description="Helical" evidence="8">
    <location>
        <begin position="209"/>
        <end position="229"/>
    </location>
</feature>
<accession>A0ABU9L5T6</accession>
<feature type="transmembrane region" description="Helical" evidence="8">
    <location>
        <begin position="376"/>
        <end position="399"/>
    </location>
</feature>
<evidence type="ECO:0000256" key="5">
    <source>
        <dbReference type="ARBA" id="ARBA00022692"/>
    </source>
</evidence>
<evidence type="ECO:0000259" key="9">
    <source>
        <dbReference type="Pfam" id="PF13231"/>
    </source>
</evidence>
<evidence type="ECO:0000256" key="7">
    <source>
        <dbReference type="ARBA" id="ARBA00023136"/>
    </source>
</evidence>
<feature type="transmembrane region" description="Helical" evidence="8">
    <location>
        <begin position="81"/>
        <end position="101"/>
    </location>
</feature>
<name>A0ABU9L5T6_9FLAO</name>
<keyword evidence="2" id="KW-1003">Cell membrane</keyword>
<keyword evidence="3 10" id="KW-0328">Glycosyltransferase</keyword>
<dbReference type="Pfam" id="PF13231">
    <property type="entry name" value="PMT_2"/>
    <property type="match status" value="1"/>
</dbReference>
<protein>
    <submittedName>
        <fullName evidence="10">Glycosyltransferase family 39 protein</fullName>
        <ecNumber evidence="10">2.4.-.-</ecNumber>
    </submittedName>
</protein>